<evidence type="ECO:0000256" key="5">
    <source>
        <dbReference type="ARBA" id="ARBA00022989"/>
    </source>
</evidence>
<dbReference type="Pfam" id="PF06750">
    <property type="entry name" value="A24_N_bact"/>
    <property type="match status" value="1"/>
</dbReference>
<dbReference type="InterPro" id="IPR010627">
    <property type="entry name" value="Prepilin_pept_A24_N"/>
</dbReference>
<keyword evidence="4 7" id="KW-0812">Transmembrane</keyword>
<keyword evidence="6 7" id="KW-0472">Membrane</keyword>
<protein>
    <submittedName>
        <fullName evidence="10">Leader peptidase (Prepilin peptidase)</fullName>
    </submittedName>
</protein>
<feature type="transmembrane region" description="Helical" evidence="7">
    <location>
        <begin position="235"/>
        <end position="261"/>
    </location>
</feature>
<feature type="domain" description="Prepilin peptidase A24 N-terminal" evidence="9">
    <location>
        <begin position="47"/>
        <end position="128"/>
    </location>
</feature>
<evidence type="ECO:0000259" key="8">
    <source>
        <dbReference type="Pfam" id="PF01478"/>
    </source>
</evidence>
<evidence type="ECO:0000256" key="3">
    <source>
        <dbReference type="ARBA" id="ARBA00022475"/>
    </source>
</evidence>
<evidence type="ECO:0000256" key="1">
    <source>
        <dbReference type="ARBA" id="ARBA00004651"/>
    </source>
</evidence>
<dbReference type="EMBL" id="CP031165">
    <property type="protein sequence ID" value="AXV06509.1"/>
    <property type="molecule type" value="Genomic_DNA"/>
</dbReference>
<evidence type="ECO:0000259" key="9">
    <source>
        <dbReference type="Pfam" id="PF06750"/>
    </source>
</evidence>
<dbReference type="PANTHER" id="PTHR30487">
    <property type="entry name" value="TYPE 4 PREPILIN-LIKE PROTEINS LEADER PEPTIDE-PROCESSING ENZYME"/>
    <property type="match status" value="1"/>
</dbReference>
<evidence type="ECO:0000256" key="7">
    <source>
        <dbReference type="SAM" id="Phobius"/>
    </source>
</evidence>
<accession>A0A346XWB2</accession>
<evidence type="ECO:0000313" key="11">
    <source>
        <dbReference type="Proteomes" id="UP000264006"/>
    </source>
</evidence>
<keyword evidence="11" id="KW-1185">Reference proteome</keyword>
<feature type="transmembrane region" description="Helical" evidence="7">
    <location>
        <begin position="112"/>
        <end position="132"/>
    </location>
</feature>
<feature type="transmembrane region" description="Helical" evidence="7">
    <location>
        <begin position="138"/>
        <end position="160"/>
    </location>
</feature>
<feature type="transmembrane region" description="Helical" evidence="7">
    <location>
        <begin position="192"/>
        <end position="214"/>
    </location>
</feature>
<dbReference type="GO" id="GO:0006465">
    <property type="term" value="P:signal peptide processing"/>
    <property type="evidence" value="ECO:0007669"/>
    <property type="project" value="TreeGrafter"/>
</dbReference>
<evidence type="ECO:0000313" key="10">
    <source>
        <dbReference type="EMBL" id="AXV06509.1"/>
    </source>
</evidence>
<dbReference type="InterPro" id="IPR050882">
    <property type="entry name" value="Prepilin_peptidase/N-MTase"/>
</dbReference>
<dbReference type="AlphaFoldDB" id="A0A346XWB2"/>
<dbReference type="PANTHER" id="PTHR30487:SF0">
    <property type="entry name" value="PREPILIN LEADER PEPTIDASE_N-METHYLTRANSFERASE-RELATED"/>
    <property type="match status" value="1"/>
</dbReference>
<dbReference type="Proteomes" id="UP000264006">
    <property type="component" value="Chromosome"/>
</dbReference>
<feature type="transmembrane region" description="Helical" evidence="7">
    <location>
        <begin position="167"/>
        <end position="186"/>
    </location>
</feature>
<sequence length="302" mass="32160">MSDIEVEFYRAEQRLVVHTIGDGSTGGRDRAGIMWPMAGLVALFAGVFGLLFGSFGNVVIHRVPEGRSVVRPPSACPGCGNEISPRDNIPVLSWLLLRGKCRHCGQPISGRYPAVELTSGVMFAAVGWWLASMEPPDYWALPGMLLFAWMLLVVTFIDLATKRIPNALTYPLTPVLLVLLVGAAVLNGEPSVALRVVGGGLAAFGFLLLLALIYPRGMGMGDVKFAAFLGMGLGYVSWGTVVIGMFVAFLGGGIISSIVLAARKGDRKDQIPFGPFLAAGSFVALFVGPTLVDAYLRFSGLR</sequence>
<proteinExistence type="inferred from homology"/>
<feature type="domain" description="Prepilin type IV endopeptidase peptidase" evidence="8">
    <location>
        <begin position="145"/>
        <end position="255"/>
    </location>
</feature>
<name>A0A346XWB2_9ACTN</name>
<dbReference type="Gene3D" id="1.20.120.1220">
    <property type="match status" value="1"/>
</dbReference>
<evidence type="ECO:0000256" key="4">
    <source>
        <dbReference type="ARBA" id="ARBA00022692"/>
    </source>
</evidence>
<comment type="subcellular location">
    <subcellularLocation>
        <location evidence="1">Cell membrane</location>
        <topology evidence="1">Multi-pass membrane protein</topology>
    </subcellularLocation>
</comment>
<dbReference type="KEGG" id="euz:DVS28_a1818"/>
<dbReference type="InterPro" id="IPR000045">
    <property type="entry name" value="Prepilin_IV_endopep_pep"/>
</dbReference>
<dbReference type="GO" id="GO:0005886">
    <property type="term" value="C:plasma membrane"/>
    <property type="evidence" value="ECO:0007669"/>
    <property type="project" value="UniProtKB-SubCell"/>
</dbReference>
<reference evidence="10 11" key="1">
    <citation type="submission" date="2018-09" db="EMBL/GenBank/DDBJ databases">
        <title>Complete genome sequence of Euzebya sp. DY32-46 isolated from seawater of Pacific Ocean.</title>
        <authorList>
            <person name="Xu L."/>
            <person name="Wu Y.-H."/>
            <person name="Xu X.-W."/>
        </authorList>
    </citation>
    <scope>NUCLEOTIDE SEQUENCE [LARGE SCALE GENOMIC DNA]</scope>
    <source>
        <strain evidence="10 11">DY32-46</strain>
    </source>
</reference>
<organism evidence="10 11">
    <name type="scientific">Euzebya pacifica</name>
    <dbReference type="NCBI Taxonomy" id="1608957"/>
    <lineage>
        <taxon>Bacteria</taxon>
        <taxon>Bacillati</taxon>
        <taxon>Actinomycetota</taxon>
        <taxon>Nitriliruptoria</taxon>
        <taxon>Euzebyales</taxon>
    </lineage>
</organism>
<feature type="transmembrane region" description="Helical" evidence="7">
    <location>
        <begin position="33"/>
        <end position="60"/>
    </location>
</feature>
<keyword evidence="5 7" id="KW-1133">Transmembrane helix</keyword>
<evidence type="ECO:0000256" key="6">
    <source>
        <dbReference type="ARBA" id="ARBA00023136"/>
    </source>
</evidence>
<dbReference type="Pfam" id="PF01478">
    <property type="entry name" value="Peptidase_A24"/>
    <property type="match status" value="1"/>
</dbReference>
<evidence type="ECO:0000256" key="2">
    <source>
        <dbReference type="ARBA" id="ARBA00005801"/>
    </source>
</evidence>
<dbReference type="GO" id="GO:0004190">
    <property type="term" value="F:aspartic-type endopeptidase activity"/>
    <property type="evidence" value="ECO:0007669"/>
    <property type="project" value="InterPro"/>
</dbReference>
<dbReference type="RefSeq" id="WP_216826498.1">
    <property type="nucleotide sequence ID" value="NZ_CAXIBR010000060.1"/>
</dbReference>
<gene>
    <name evidence="10" type="ORF">DVS28_a1818</name>
</gene>
<comment type="similarity">
    <text evidence="2">Belongs to the peptidase A24 family.</text>
</comment>
<keyword evidence="3" id="KW-1003">Cell membrane</keyword>
<feature type="transmembrane region" description="Helical" evidence="7">
    <location>
        <begin position="273"/>
        <end position="296"/>
    </location>
</feature>